<evidence type="ECO:0000256" key="1">
    <source>
        <dbReference type="SAM" id="MobiDB-lite"/>
    </source>
</evidence>
<name>A0A6I9W8H3_9HYME</name>
<evidence type="ECO:0000313" key="3">
    <source>
        <dbReference type="RefSeq" id="XP_011638459.1"/>
    </source>
</evidence>
<dbReference type="OrthoDB" id="6347145at2759"/>
<dbReference type="RefSeq" id="XP_011638459.1">
    <property type="nucleotide sequence ID" value="XM_011640157.1"/>
</dbReference>
<gene>
    <name evidence="3" type="primary">LOC105428082</name>
</gene>
<proteinExistence type="predicted"/>
<evidence type="ECO:0000313" key="2">
    <source>
        <dbReference type="Proteomes" id="UP000504615"/>
    </source>
</evidence>
<dbReference type="Proteomes" id="UP000504615">
    <property type="component" value="Unplaced"/>
</dbReference>
<protein>
    <submittedName>
        <fullName evidence="3">Uncharacterized protein LOC105428082</fullName>
    </submittedName>
</protein>
<accession>A0A6I9W8H3</accession>
<organism evidence="2 3">
    <name type="scientific">Pogonomyrmex barbatus</name>
    <name type="common">red harvester ant</name>
    <dbReference type="NCBI Taxonomy" id="144034"/>
    <lineage>
        <taxon>Eukaryota</taxon>
        <taxon>Metazoa</taxon>
        <taxon>Ecdysozoa</taxon>
        <taxon>Arthropoda</taxon>
        <taxon>Hexapoda</taxon>
        <taxon>Insecta</taxon>
        <taxon>Pterygota</taxon>
        <taxon>Neoptera</taxon>
        <taxon>Endopterygota</taxon>
        <taxon>Hymenoptera</taxon>
        <taxon>Apocrita</taxon>
        <taxon>Aculeata</taxon>
        <taxon>Formicoidea</taxon>
        <taxon>Formicidae</taxon>
        <taxon>Myrmicinae</taxon>
        <taxon>Pogonomyrmex</taxon>
    </lineage>
</organism>
<feature type="compositionally biased region" description="Low complexity" evidence="1">
    <location>
        <begin position="693"/>
        <end position="705"/>
    </location>
</feature>
<sequence>MSAGTTDPSEAVTSAEYTHDGYFVCETDRIDLSDLQLDDNDDWLYVPPQCSAESTVQDLYAWLKTEPELDVRNNKKCIDTRTFTRPKKRSARMSFESIFEGLPPALINIQKLQDVDITHMENKKYLSAIIGEKESVPPILKPCIKTTMNIISDENSVTSGQESMEAFLNMSQSKGIDSFINLDEPEFNDLLMNVSQPSVLFKSFVTSSNESMFINNDIAATNKNIAQNNGDVEEESSGSINSINETIVQSIENTITQDKTYCTNALSNTFCKEFVQLDLNETYNTGVPSRTSASRSSLDKGEMATLSSTFITEPNANATFTQSQNEENIGVKLLDTTYLSSAKSAEKPNSPMSIDSDMYKPTMHVNKANLNITCNIPSDETESAILFTRETHEKEDILDMSFKVPTYNQSTPMNPNMTNVASKFAAKHLDQSRPSMYPTLKAATSLRRELLAEIQRSDERKLDATYNHISSNHASLRDTKNIQVVCNENETDVLPKNIYHTYKKTMTINQYTSQNETAMNAQKELPMDQRKFYTFTKKSIERTNNIADENIKTRPNMDSTFCKPLLPRAQQKRNVPRTLSKLPQFLQKSNPNLVSSSLKAAGGAPAGRTSISSIGYIKGSQPNIVQNITEKSQLPSKLHPYGKMKSGSEQRLLEVKINTNSQFPMKGTTAGSTESIESTQSIHSAPDLDDRLSTCSDSSSHNSCTRQTMNIEQLHKLVQMQEESLKQDSAPKPNRQILQNTWIDEKADLPSPILKNGVEYSETDRHLNIDLGIKCSSPIIGPTGSSHALNNDGNAESNGAKTNETVVIEKTEDLNQAMPKIENKTRLRQPTNWNTGSKPAAVISGIPRPASRIPALRFVRPNAKITQADLRKGCT</sequence>
<dbReference type="GeneID" id="105428082"/>
<reference evidence="3" key="1">
    <citation type="submission" date="2025-08" db="UniProtKB">
        <authorList>
            <consortium name="RefSeq"/>
        </authorList>
    </citation>
    <scope>IDENTIFICATION</scope>
</reference>
<keyword evidence="2" id="KW-1185">Reference proteome</keyword>
<dbReference type="AlphaFoldDB" id="A0A6I9W8H3"/>
<dbReference type="KEGG" id="pbar:105428082"/>
<feature type="region of interest" description="Disordered" evidence="1">
    <location>
        <begin position="683"/>
        <end position="705"/>
    </location>
</feature>